<dbReference type="InterPro" id="IPR018062">
    <property type="entry name" value="HTH_AraC-typ_CS"/>
</dbReference>
<dbReference type="Pfam" id="PF12833">
    <property type="entry name" value="HTH_18"/>
    <property type="match status" value="1"/>
</dbReference>
<dbReference type="InterPro" id="IPR018060">
    <property type="entry name" value="HTH_AraC"/>
</dbReference>
<evidence type="ECO:0000313" key="5">
    <source>
        <dbReference type="EMBL" id="MBU9737854.1"/>
    </source>
</evidence>
<dbReference type="PANTHER" id="PTHR43280">
    <property type="entry name" value="ARAC-FAMILY TRANSCRIPTIONAL REGULATOR"/>
    <property type="match status" value="1"/>
</dbReference>
<dbReference type="PROSITE" id="PS01124">
    <property type="entry name" value="HTH_ARAC_FAMILY_2"/>
    <property type="match status" value="1"/>
</dbReference>
<dbReference type="PROSITE" id="PS00041">
    <property type="entry name" value="HTH_ARAC_FAMILY_1"/>
    <property type="match status" value="1"/>
</dbReference>
<dbReference type="SMART" id="SM00342">
    <property type="entry name" value="HTH_ARAC"/>
    <property type="match status" value="1"/>
</dbReference>
<keyword evidence="3" id="KW-0804">Transcription</keyword>
<feature type="domain" description="HTH araC/xylS-type" evidence="4">
    <location>
        <begin position="148"/>
        <end position="245"/>
    </location>
</feature>
<comment type="caution">
    <text evidence="5">The sequence shown here is derived from an EMBL/GenBank/DDBJ whole genome shotgun (WGS) entry which is preliminary data.</text>
</comment>
<evidence type="ECO:0000256" key="2">
    <source>
        <dbReference type="ARBA" id="ARBA00023125"/>
    </source>
</evidence>
<dbReference type="Gene3D" id="1.10.10.60">
    <property type="entry name" value="Homeodomain-like"/>
    <property type="match status" value="2"/>
</dbReference>
<accession>A0A949NFM4</accession>
<proteinExistence type="predicted"/>
<organism evidence="5 6">
    <name type="scientific">Diplocloster agilis</name>
    <dbReference type="NCBI Taxonomy" id="2850323"/>
    <lineage>
        <taxon>Bacteria</taxon>
        <taxon>Bacillati</taxon>
        <taxon>Bacillota</taxon>
        <taxon>Clostridia</taxon>
        <taxon>Lachnospirales</taxon>
        <taxon>Lachnospiraceae</taxon>
        <taxon>Diplocloster</taxon>
    </lineage>
</organism>
<keyword evidence="1" id="KW-0805">Transcription regulation</keyword>
<dbReference type="InterPro" id="IPR037923">
    <property type="entry name" value="HTH-like"/>
</dbReference>
<dbReference type="AlphaFoldDB" id="A0A949NFM4"/>
<evidence type="ECO:0000313" key="6">
    <source>
        <dbReference type="Proteomes" id="UP000712157"/>
    </source>
</evidence>
<reference evidence="5" key="1">
    <citation type="submission" date="2021-06" db="EMBL/GenBank/DDBJ databases">
        <title>Description of novel taxa of the family Lachnospiraceae.</title>
        <authorList>
            <person name="Chaplin A.V."/>
            <person name="Sokolova S.R."/>
            <person name="Pikina A.P."/>
            <person name="Korzhanova M."/>
            <person name="Belova V."/>
            <person name="Korostin D."/>
            <person name="Efimov B.A."/>
        </authorList>
    </citation>
    <scope>NUCLEOTIDE SEQUENCE</scope>
    <source>
        <strain evidence="5">ASD5720</strain>
    </source>
</reference>
<dbReference type="SUPFAM" id="SSF46689">
    <property type="entry name" value="Homeodomain-like"/>
    <property type="match status" value="2"/>
</dbReference>
<keyword evidence="6" id="KW-1185">Reference proteome</keyword>
<protein>
    <submittedName>
        <fullName evidence="5">AraC family transcriptional regulator</fullName>
    </submittedName>
</protein>
<sequence length="250" mass="29504">MNYEFNLLLNDYTICPDTWGMTDESALFYRMYYICGGEAYLRKGERNIRLKKGYFYIFPLMNPYTLWQNKENPLEVLWFHVEIKMDFYTDFGVVKIEKDTVMYSLLKSIHYLTGQPEYQNEIVRLFDIFLTMLNEVLPLRKTNSRRMKSVIEYIDTHIGEELTVSQLADQAGMERSYFSRKFKSIFKMSPNRYILAKKMSEASKALANGATVYQASIVGGYTDEKAFARAFKKYMETTPSNYRKSHIEQP</sequence>
<dbReference type="EMBL" id="JAHQCW010000026">
    <property type="protein sequence ID" value="MBU9737854.1"/>
    <property type="molecule type" value="Genomic_DNA"/>
</dbReference>
<keyword evidence="2" id="KW-0238">DNA-binding</keyword>
<evidence type="ECO:0000256" key="3">
    <source>
        <dbReference type="ARBA" id="ARBA00023163"/>
    </source>
</evidence>
<evidence type="ECO:0000256" key="1">
    <source>
        <dbReference type="ARBA" id="ARBA00023015"/>
    </source>
</evidence>
<name>A0A949NFM4_9FIRM</name>
<gene>
    <name evidence="5" type="ORF">KTH89_15025</name>
</gene>
<dbReference type="GO" id="GO:0043565">
    <property type="term" value="F:sequence-specific DNA binding"/>
    <property type="evidence" value="ECO:0007669"/>
    <property type="project" value="InterPro"/>
</dbReference>
<dbReference type="RefSeq" id="WP_158348590.1">
    <property type="nucleotide sequence ID" value="NZ_JAHQCW010000026.1"/>
</dbReference>
<dbReference type="Proteomes" id="UP000712157">
    <property type="component" value="Unassembled WGS sequence"/>
</dbReference>
<dbReference type="InterPro" id="IPR009057">
    <property type="entry name" value="Homeodomain-like_sf"/>
</dbReference>
<dbReference type="PANTHER" id="PTHR43280:SF28">
    <property type="entry name" value="HTH-TYPE TRANSCRIPTIONAL ACTIVATOR RHAS"/>
    <property type="match status" value="1"/>
</dbReference>
<evidence type="ECO:0000259" key="4">
    <source>
        <dbReference type="PROSITE" id="PS01124"/>
    </source>
</evidence>
<dbReference type="SUPFAM" id="SSF51215">
    <property type="entry name" value="Regulatory protein AraC"/>
    <property type="match status" value="1"/>
</dbReference>
<dbReference type="GO" id="GO:0003700">
    <property type="term" value="F:DNA-binding transcription factor activity"/>
    <property type="evidence" value="ECO:0007669"/>
    <property type="project" value="InterPro"/>
</dbReference>